<organism evidence="3 4">
    <name type="scientific">Nocardioides dubius</name>
    <dbReference type="NCBI Taxonomy" id="317019"/>
    <lineage>
        <taxon>Bacteria</taxon>
        <taxon>Bacillati</taxon>
        <taxon>Actinomycetota</taxon>
        <taxon>Actinomycetes</taxon>
        <taxon>Propionibacteriales</taxon>
        <taxon>Nocardioidaceae</taxon>
        <taxon>Nocardioides</taxon>
    </lineage>
</organism>
<feature type="domain" description="AB hydrolase-1" evidence="2">
    <location>
        <begin position="22"/>
        <end position="126"/>
    </location>
</feature>
<protein>
    <submittedName>
        <fullName evidence="3">Epoxide hydrolase EphA</fullName>
    </submittedName>
</protein>
<keyword evidence="4" id="KW-1185">Reference proteome</keyword>
<dbReference type="Pfam" id="PF00561">
    <property type="entry name" value="Abhydrolase_1"/>
    <property type="match status" value="1"/>
</dbReference>
<keyword evidence="1 3" id="KW-0378">Hydrolase</keyword>
<evidence type="ECO:0000313" key="4">
    <source>
        <dbReference type="Proteomes" id="UP001501581"/>
    </source>
</evidence>
<evidence type="ECO:0000256" key="1">
    <source>
        <dbReference type="ARBA" id="ARBA00022801"/>
    </source>
</evidence>
<proteinExistence type="predicted"/>
<dbReference type="PANTHER" id="PTHR43329">
    <property type="entry name" value="EPOXIDE HYDROLASE"/>
    <property type="match status" value="1"/>
</dbReference>
<name>A0ABN1U4D5_9ACTN</name>
<dbReference type="InterPro" id="IPR000639">
    <property type="entry name" value="Epox_hydrolase-like"/>
</dbReference>
<dbReference type="Proteomes" id="UP001501581">
    <property type="component" value="Unassembled WGS sequence"/>
</dbReference>
<evidence type="ECO:0000313" key="3">
    <source>
        <dbReference type="EMBL" id="GAA1115271.1"/>
    </source>
</evidence>
<sequence length="314" mass="33756">MESRLIETNGVRLHARVAGQGPVVLLVHGFPGTSYSWRHQLPVLAAAGWQAVAVDTRGYGGSERPHDGYTTEVIEQDLLGVLDALGADRAVVVGQDFGAKYAWNLARHHPERVRAVAGTVPFADLPQEKAPSALWAELAEHHFLHLHYFQEPGVAERDLGGDRADEFLARLLWALSADGGYFSVFGHASAGTSYLDALPSAPALPWPWLSEAEFAVFAEAFGAGGPGREFAGGFGSYRAADADWAFEAGWLGTPITQPALLLIGEHDPVRRFTQTDPALFADLTERVIPGAGHHVQQEQPDAVNAALVEFLAGL</sequence>
<dbReference type="InterPro" id="IPR029058">
    <property type="entry name" value="AB_hydrolase_fold"/>
</dbReference>
<dbReference type="EMBL" id="BAAALG010000019">
    <property type="protein sequence ID" value="GAA1115271.1"/>
    <property type="molecule type" value="Genomic_DNA"/>
</dbReference>
<dbReference type="SUPFAM" id="SSF53474">
    <property type="entry name" value="alpha/beta-Hydrolases"/>
    <property type="match status" value="1"/>
</dbReference>
<dbReference type="RefSeq" id="WP_343996952.1">
    <property type="nucleotide sequence ID" value="NZ_BAAALG010000019.1"/>
</dbReference>
<comment type="caution">
    <text evidence="3">The sequence shown here is derived from an EMBL/GenBank/DDBJ whole genome shotgun (WGS) entry which is preliminary data.</text>
</comment>
<accession>A0ABN1U4D5</accession>
<reference evidence="3 4" key="1">
    <citation type="journal article" date="2019" name="Int. J. Syst. Evol. Microbiol.">
        <title>The Global Catalogue of Microorganisms (GCM) 10K type strain sequencing project: providing services to taxonomists for standard genome sequencing and annotation.</title>
        <authorList>
            <consortium name="The Broad Institute Genomics Platform"/>
            <consortium name="The Broad Institute Genome Sequencing Center for Infectious Disease"/>
            <person name="Wu L."/>
            <person name="Ma J."/>
        </authorList>
    </citation>
    <scope>NUCLEOTIDE SEQUENCE [LARGE SCALE GENOMIC DNA]</scope>
    <source>
        <strain evidence="3 4">JCM 13008</strain>
    </source>
</reference>
<dbReference type="InterPro" id="IPR000073">
    <property type="entry name" value="AB_hydrolase_1"/>
</dbReference>
<evidence type="ECO:0000259" key="2">
    <source>
        <dbReference type="Pfam" id="PF00561"/>
    </source>
</evidence>
<dbReference type="PRINTS" id="PR00412">
    <property type="entry name" value="EPOXHYDRLASE"/>
</dbReference>
<dbReference type="Gene3D" id="3.40.50.1820">
    <property type="entry name" value="alpha/beta hydrolase"/>
    <property type="match status" value="1"/>
</dbReference>
<gene>
    <name evidence="3" type="primary">ephA</name>
    <name evidence="3" type="ORF">GCM10009668_42530</name>
</gene>
<dbReference type="GO" id="GO:0016787">
    <property type="term" value="F:hydrolase activity"/>
    <property type="evidence" value="ECO:0007669"/>
    <property type="project" value="UniProtKB-KW"/>
</dbReference>